<evidence type="ECO:0000313" key="2">
    <source>
        <dbReference type="EMBL" id="TVY48308.1"/>
    </source>
</evidence>
<evidence type="ECO:0000256" key="1">
    <source>
        <dbReference type="ARBA" id="ARBA00023002"/>
    </source>
</evidence>
<keyword evidence="3" id="KW-1185">Reference proteome</keyword>
<dbReference type="PANTHER" id="PTHR43157:SF61">
    <property type="entry name" value="DEHYDROGENASE_REDUCTASE FAMILY PROTEIN, PUTATIVE (AFU_ORTHOLOGUE AFUA_3G01250)-RELATED"/>
    <property type="match status" value="1"/>
</dbReference>
<protein>
    <submittedName>
        <fullName evidence="2">Short chain dehydrogenase</fullName>
    </submittedName>
</protein>
<dbReference type="AlphaFoldDB" id="A0A8H8S7B5"/>
<dbReference type="EMBL" id="QGMI01000051">
    <property type="protein sequence ID" value="TVY48308.1"/>
    <property type="molecule type" value="Genomic_DNA"/>
</dbReference>
<accession>A0A8H8S7B5</accession>
<keyword evidence="1" id="KW-0560">Oxidoreductase</keyword>
<dbReference type="Gene3D" id="3.40.50.720">
    <property type="entry name" value="NAD(P)-binding Rossmann-like Domain"/>
    <property type="match status" value="1"/>
</dbReference>
<dbReference type="Pfam" id="PF00106">
    <property type="entry name" value="adh_short"/>
    <property type="match status" value="1"/>
</dbReference>
<dbReference type="GO" id="GO:0016491">
    <property type="term" value="F:oxidoreductase activity"/>
    <property type="evidence" value="ECO:0007669"/>
    <property type="project" value="UniProtKB-KW"/>
</dbReference>
<organism evidence="2 3">
    <name type="scientific">Lachnellula occidentalis</name>
    <dbReference type="NCBI Taxonomy" id="215460"/>
    <lineage>
        <taxon>Eukaryota</taxon>
        <taxon>Fungi</taxon>
        <taxon>Dikarya</taxon>
        <taxon>Ascomycota</taxon>
        <taxon>Pezizomycotina</taxon>
        <taxon>Leotiomycetes</taxon>
        <taxon>Helotiales</taxon>
        <taxon>Lachnaceae</taxon>
        <taxon>Lachnellula</taxon>
    </lineage>
</organism>
<evidence type="ECO:0000313" key="3">
    <source>
        <dbReference type="Proteomes" id="UP000443090"/>
    </source>
</evidence>
<dbReference type="PRINTS" id="PR00081">
    <property type="entry name" value="GDHRDH"/>
</dbReference>
<proteinExistence type="predicted"/>
<dbReference type="InterPro" id="IPR036291">
    <property type="entry name" value="NAD(P)-bd_dom_sf"/>
</dbReference>
<reference evidence="2 3" key="1">
    <citation type="submission" date="2018-05" db="EMBL/GenBank/DDBJ databases">
        <title>Genome sequencing and assembly of the regulated plant pathogen Lachnellula willkommii and related sister species for the development of diagnostic species identification markers.</title>
        <authorList>
            <person name="Giroux E."/>
            <person name="Bilodeau G."/>
        </authorList>
    </citation>
    <scope>NUCLEOTIDE SEQUENCE [LARGE SCALE GENOMIC DNA]</scope>
    <source>
        <strain evidence="2 3">CBS 160.35</strain>
    </source>
</reference>
<comment type="caution">
    <text evidence="2">The sequence shown here is derived from an EMBL/GenBank/DDBJ whole genome shotgun (WGS) entry which is preliminary data.</text>
</comment>
<gene>
    <name evidence="2" type="primary">sol3_4</name>
    <name evidence="2" type="ORF">LOCC1_G001956</name>
</gene>
<dbReference type="OrthoDB" id="542013at2759"/>
<dbReference type="Proteomes" id="UP000443090">
    <property type="component" value="Unassembled WGS sequence"/>
</dbReference>
<name>A0A8H8S7B5_9HELO</name>
<dbReference type="SUPFAM" id="SSF51735">
    <property type="entry name" value="NAD(P)-binding Rossmann-fold domains"/>
    <property type="match status" value="1"/>
</dbReference>
<dbReference type="PANTHER" id="PTHR43157">
    <property type="entry name" value="PHOSPHATIDYLINOSITOL-GLYCAN BIOSYNTHESIS CLASS F PROTEIN-RELATED"/>
    <property type="match status" value="1"/>
</dbReference>
<sequence>MTDQIIQSANLPLCVTKETCTGGTYIVTGANTGLGYEAAKHLVSLGASKVVLAVRNITLGAKAKAEIEAATGTSNIAEVWELDLASYDSVKSFAKKAITELDRIDALIENAGVAAGTRVLAEGHLINITVNVLSTLLLAVLLLPKMSESAKKFGILPHLAIVSSGASFAMEADWNTIKDDPLVGIEREDLPAMKTYPLSKLLEIFGVYYLATLIPVSHTGVVVNLVDPGLCNTELSKDAPPPLRQHILEMQAKVGRTPEVGSRTLLHGAIAGKESHGALLQSCEISE</sequence>
<dbReference type="InterPro" id="IPR002347">
    <property type="entry name" value="SDR_fam"/>
</dbReference>